<feature type="transmembrane region" description="Helical" evidence="1">
    <location>
        <begin position="50"/>
        <end position="77"/>
    </location>
</feature>
<evidence type="ECO:0000313" key="3">
    <source>
        <dbReference type="Proteomes" id="UP000053791"/>
    </source>
</evidence>
<proteinExistence type="predicted"/>
<feature type="transmembrane region" description="Helical" evidence="1">
    <location>
        <begin position="98"/>
        <end position="119"/>
    </location>
</feature>
<dbReference type="STRING" id="1685379.AVO45_07175"/>
<keyword evidence="3" id="KW-1185">Reference proteome</keyword>
<dbReference type="EMBL" id="LQBQ01000012">
    <property type="protein sequence ID" value="KUJ80806.1"/>
    <property type="molecule type" value="Genomic_DNA"/>
</dbReference>
<evidence type="ECO:0000256" key="1">
    <source>
        <dbReference type="SAM" id="Phobius"/>
    </source>
</evidence>
<name>A0A0X3U1P0_9RHOB</name>
<protein>
    <recommendedName>
        <fullName evidence="4">VanZ-like domain-containing protein</fullName>
    </recommendedName>
</protein>
<sequence length="124" mass="12971">MKRVSSNILALFDRFGLVLTLALMVLITAASLLPKESAAGPGAVDKPMHVIAYAVAVLPAAVVPSGPVLWLAAWVVAWGGAIELLQPLVGRSMKLSDMAANAVGVLVGLLVAFLVQRLLNRMSE</sequence>
<organism evidence="2 3">
    <name type="scientific">Ruegeria marisrubri</name>
    <dbReference type="NCBI Taxonomy" id="1685379"/>
    <lineage>
        <taxon>Bacteria</taxon>
        <taxon>Pseudomonadati</taxon>
        <taxon>Pseudomonadota</taxon>
        <taxon>Alphaproteobacteria</taxon>
        <taxon>Rhodobacterales</taxon>
        <taxon>Roseobacteraceae</taxon>
        <taxon>Ruegeria</taxon>
    </lineage>
</organism>
<dbReference type="Proteomes" id="UP000053791">
    <property type="component" value="Unassembled WGS sequence"/>
</dbReference>
<keyword evidence="1" id="KW-0812">Transmembrane</keyword>
<keyword evidence="1" id="KW-1133">Transmembrane helix</keyword>
<dbReference type="AlphaFoldDB" id="A0A0X3U1P0"/>
<accession>A0A0X3U1P0</accession>
<comment type="caution">
    <text evidence="2">The sequence shown here is derived from an EMBL/GenBank/DDBJ whole genome shotgun (WGS) entry which is preliminary data.</text>
</comment>
<keyword evidence="1" id="KW-0472">Membrane</keyword>
<reference evidence="2 3" key="1">
    <citation type="submission" date="2015-12" db="EMBL/GenBank/DDBJ databases">
        <authorList>
            <person name="Shamseldin A."/>
            <person name="Moawad H."/>
            <person name="Abd El-Rahim W.M."/>
            <person name="Sadowsky M.J."/>
        </authorList>
    </citation>
    <scope>NUCLEOTIDE SEQUENCE [LARGE SCALE GENOMIC DNA]</scope>
    <source>
        <strain evidence="2 3">ZGT118</strain>
    </source>
</reference>
<evidence type="ECO:0008006" key="4">
    <source>
        <dbReference type="Google" id="ProtNLM"/>
    </source>
</evidence>
<gene>
    <name evidence="2" type="ORF">AVO45_07175</name>
</gene>
<evidence type="ECO:0000313" key="2">
    <source>
        <dbReference type="EMBL" id="KUJ80806.1"/>
    </source>
</evidence>